<gene>
    <name evidence="9" type="ORF">AC625_10430</name>
</gene>
<name>A0A0K9GTB4_9BACI</name>
<dbReference type="Proteomes" id="UP000037146">
    <property type="component" value="Unassembled WGS sequence"/>
</dbReference>
<evidence type="ECO:0000313" key="9">
    <source>
        <dbReference type="EMBL" id="KMY49890.1"/>
    </source>
</evidence>
<dbReference type="InterPro" id="IPR036969">
    <property type="entry name" value="Citrate_synthase_sf"/>
</dbReference>
<protein>
    <recommendedName>
        <fullName evidence="6">Citrate synthase</fullName>
    </recommendedName>
</protein>
<evidence type="ECO:0000256" key="7">
    <source>
        <dbReference type="PIRSR" id="PIRSR001369-1"/>
    </source>
</evidence>
<dbReference type="Gene3D" id="1.10.230.10">
    <property type="entry name" value="Cytochrome P450-Terp, domain 2"/>
    <property type="match status" value="1"/>
</dbReference>
<feature type="active site" evidence="7">
    <location>
        <position position="262"/>
    </location>
</feature>
<dbReference type="FunFam" id="1.10.230.10:FF:000003">
    <property type="entry name" value="Citrate synthase"/>
    <property type="match status" value="1"/>
</dbReference>
<keyword evidence="3" id="KW-0816">Tricarboxylic acid cycle</keyword>
<evidence type="ECO:0000256" key="8">
    <source>
        <dbReference type="RuleBase" id="RU003406"/>
    </source>
</evidence>
<dbReference type="InterPro" id="IPR024176">
    <property type="entry name" value="Citrate_synthase_bac-typ"/>
</dbReference>
<dbReference type="InterPro" id="IPR016143">
    <property type="entry name" value="Citrate_synth-like_sm_a-sub"/>
</dbReference>
<dbReference type="UniPathway" id="UPA00223"/>
<dbReference type="GO" id="GO:0005829">
    <property type="term" value="C:cytosol"/>
    <property type="evidence" value="ECO:0007669"/>
    <property type="project" value="TreeGrafter"/>
</dbReference>
<dbReference type="STRING" id="1679170.AC625_10430"/>
<comment type="pathway">
    <text evidence="1">Carbohydrate metabolism; tricarboxylic acid cycle; isocitrate from oxaloacetate: step 1/2.</text>
</comment>
<dbReference type="SUPFAM" id="SSF48256">
    <property type="entry name" value="Citrate synthase"/>
    <property type="match status" value="1"/>
</dbReference>
<evidence type="ECO:0000256" key="5">
    <source>
        <dbReference type="ARBA" id="ARBA00049288"/>
    </source>
</evidence>
<proteinExistence type="inferred from homology"/>
<evidence type="ECO:0000256" key="6">
    <source>
        <dbReference type="PIRNR" id="PIRNR001369"/>
    </source>
</evidence>
<evidence type="ECO:0000256" key="1">
    <source>
        <dbReference type="ARBA" id="ARBA00004751"/>
    </source>
</evidence>
<evidence type="ECO:0000256" key="4">
    <source>
        <dbReference type="ARBA" id="ARBA00022679"/>
    </source>
</evidence>
<dbReference type="GO" id="GO:0006099">
    <property type="term" value="P:tricarboxylic acid cycle"/>
    <property type="evidence" value="ECO:0007669"/>
    <property type="project" value="UniProtKB-UniPathway"/>
</dbReference>
<dbReference type="PATRIC" id="fig|1679170.3.peg.2329"/>
<dbReference type="PIRSF" id="PIRSF001369">
    <property type="entry name" value="Citrate_synth"/>
    <property type="match status" value="1"/>
</dbReference>
<organism evidence="9 10">
    <name type="scientific">Peribacillus loiseleuriae</name>
    <dbReference type="NCBI Taxonomy" id="1679170"/>
    <lineage>
        <taxon>Bacteria</taxon>
        <taxon>Bacillati</taxon>
        <taxon>Bacillota</taxon>
        <taxon>Bacilli</taxon>
        <taxon>Bacillales</taxon>
        <taxon>Bacillaceae</taxon>
        <taxon>Peribacillus</taxon>
    </lineage>
</organism>
<keyword evidence="9" id="KW-0012">Acyltransferase</keyword>
<reference evidence="10" key="1">
    <citation type="submission" date="2015-07" db="EMBL/GenBank/DDBJ databases">
        <title>Genome sequencing project for genomic taxonomy and phylogenomics of Bacillus-like bacteria.</title>
        <authorList>
            <person name="Liu B."/>
            <person name="Wang J."/>
            <person name="Zhu Y."/>
            <person name="Liu G."/>
            <person name="Chen Q."/>
            <person name="Chen Z."/>
            <person name="Lan J."/>
            <person name="Che J."/>
            <person name="Ge C."/>
            <person name="Shi H."/>
            <person name="Pan Z."/>
            <person name="Liu X."/>
        </authorList>
    </citation>
    <scope>NUCLEOTIDE SEQUENCE [LARGE SCALE GENOMIC DNA]</scope>
    <source>
        <strain evidence="10">FJAT-27997</strain>
    </source>
</reference>
<keyword evidence="10" id="KW-1185">Reference proteome</keyword>
<dbReference type="EMBL" id="LFZW01000001">
    <property type="protein sequence ID" value="KMY49890.1"/>
    <property type="molecule type" value="Genomic_DNA"/>
</dbReference>
<dbReference type="GO" id="GO:0005975">
    <property type="term" value="P:carbohydrate metabolic process"/>
    <property type="evidence" value="ECO:0007669"/>
    <property type="project" value="TreeGrafter"/>
</dbReference>
<dbReference type="PRINTS" id="PR00143">
    <property type="entry name" value="CITRTSNTHASE"/>
</dbReference>
<dbReference type="NCBIfam" id="NF009004">
    <property type="entry name" value="PRK12349.1"/>
    <property type="match status" value="1"/>
</dbReference>
<keyword evidence="4 6" id="KW-0808">Transferase</keyword>
<dbReference type="PANTHER" id="PTHR11739">
    <property type="entry name" value="CITRATE SYNTHASE"/>
    <property type="match status" value="1"/>
</dbReference>
<comment type="catalytic activity">
    <reaction evidence="5">
        <text>oxaloacetate + acetyl-CoA + H2O = citrate + CoA + H(+)</text>
        <dbReference type="Rhea" id="RHEA:16845"/>
        <dbReference type="ChEBI" id="CHEBI:15377"/>
        <dbReference type="ChEBI" id="CHEBI:15378"/>
        <dbReference type="ChEBI" id="CHEBI:16452"/>
        <dbReference type="ChEBI" id="CHEBI:16947"/>
        <dbReference type="ChEBI" id="CHEBI:57287"/>
        <dbReference type="ChEBI" id="CHEBI:57288"/>
        <dbReference type="EC" id="2.3.3.16"/>
    </reaction>
</comment>
<dbReference type="Gene3D" id="1.10.580.10">
    <property type="entry name" value="Citrate Synthase, domain 1"/>
    <property type="match status" value="1"/>
</dbReference>
<accession>A0A0K9GTB4</accession>
<dbReference type="InterPro" id="IPR016142">
    <property type="entry name" value="Citrate_synth-like_lrg_a-sub"/>
</dbReference>
<evidence type="ECO:0000256" key="3">
    <source>
        <dbReference type="ARBA" id="ARBA00022532"/>
    </source>
</evidence>
<dbReference type="InterPro" id="IPR002020">
    <property type="entry name" value="Citrate_synthase"/>
</dbReference>
<dbReference type="OrthoDB" id="9800864at2"/>
<dbReference type="InterPro" id="IPR019810">
    <property type="entry name" value="Citrate_synthase_AS"/>
</dbReference>
<feature type="active site" evidence="7">
    <location>
        <position position="314"/>
    </location>
</feature>
<evidence type="ECO:0000313" key="10">
    <source>
        <dbReference type="Proteomes" id="UP000037146"/>
    </source>
</evidence>
<dbReference type="PANTHER" id="PTHR11739:SF11">
    <property type="entry name" value="CITRATE_2-METHYLCITRATE SYNTHASE"/>
    <property type="match status" value="1"/>
</dbReference>
<sequence length="378" mass="42537">MTTQGNYSPGLDGIIAAETKLSFLDTVHSEIVIQGYDLIKLSESHDYLDIVHLLLHDRFPTSEEKAIQEKTLQDEYVVPEDILEILKLLPKKTHPMDGLRTGISALAGFDPHINDRSSTVNKKRAYTLLGKVPNIVANSYRVLNKQEVVSPNKDLSYSANFYYMITGKEPSAVEEKIFDQSLVLYSEHEMPNSTFTARVIASTQSDLYGALTGAVASLKGSLHGGANEAVMYMLLEAGTVEKFEQLLKQKLVNKEKIMGFGHRVYMKKMDPRALIMKKALKQLCDAKGDDLLYKMCEAGEVVMEREKGLYPNLDYYAAPVYYMLGLPIEIYTPIFFSARTVGLCAHVVEQHANNRLFRPRVNYIGVRHNHNVLSNLKP</sequence>
<dbReference type="AlphaFoldDB" id="A0A0K9GTB4"/>
<dbReference type="GO" id="GO:0036440">
    <property type="term" value="F:citrate synthase activity"/>
    <property type="evidence" value="ECO:0007669"/>
    <property type="project" value="UniProtKB-EC"/>
</dbReference>
<dbReference type="CDD" id="cd06118">
    <property type="entry name" value="citrate_synt_like_1"/>
    <property type="match status" value="1"/>
</dbReference>
<comment type="similarity">
    <text evidence="2 6 8">Belongs to the citrate synthase family.</text>
</comment>
<comment type="caution">
    <text evidence="9">The sequence shown here is derived from an EMBL/GenBank/DDBJ whole genome shotgun (WGS) entry which is preliminary data.</text>
</comment>
<evidence type="ECO:0000256" key="2">
    <source>
        <dbReference type="ARBA" id="ARBA00010566"/>
    </source>
</evidence>
<dbReference type="RefSeq" id="WP_049681238.1">
    <property type="nucleotide sequence ID" value="NZ_LFZW01000001.1"/>
</dbReference>
<dbReference type="Pfam" id="PF00285">
    <property type="entry name" value="Citrate_synt"/>
    <property type="match status" value="1"/>
</dbReference>
<dbReference type="PROSITE" id="PS00480">
    <property type="entry name" value="CITRATE_SYNTHASE"/>
    <property type="match status" value="1"/>
</dbReference>